<reference evidence="5 6" key="1">
    <citation type="submission" date="2016-11" db="EMBL/GenBank/DDBJ databases">
        <authorList>
            <person name="Jaros S."/>
            <person name="Januszkiewicz K."/>
            <person name="Wedrychowicz H."/>
        </authorList>
    </citation>
    <scope>NUCLEOTIDE SEQUENCE [LARGE SCALE GENOMIC DNA]</scope>
    <source>
        <strain evidence="5 6">DSM 5091</strain>
    </source>
</reference>
<feature type="transmembrane region" description="Helical" evidence="3">
    <location>
        <begin position="176"/>
        <end position="196"/>
    </location>
</feature>
<dbReference type="RefSeq" id="WP_072909007.1">
    <property type="nucleotide sequence ID" value="NZ_FQZT01000008.1"/>
</dbReference>
<dbReference type="Proteomes" id="UP000184171">
    <property type="component" value="Unassembled WGS sequence"/>
</dbReference>
<evidence type="ECO:0000256" key="1">
    <source>
        <dbReference type="ARBA" id="ARBA00023186"/>
    </source>
</evidence>
<evidence type="ECO:0000313" key="5">
    <source>
        <dbReference type="EMBL" id="SHJ45517.1"/>
    </source>
</evidence>
<dbReference type="Gene3D" id="1.10.287.110">
    <property type="entry name" value="DnaJ domain"/>
    <property type="match status" value="1"/>
</dbReference>
<dbReference type="InterPro" id="IPR001623">
    <property type="entry name" value="DnaJ_domain"/>
</dbReference>
<dbReference type="PANTHER" id="PTHR44145">
    <property type="entry name" value="DNAJ HOMOLOG SUBFAMILY A MEMBER 3, MITOCHONDRIAL"/>
    <property type="match status" value="1"/>
</dbReference>
<keyword evidence="3" id="KW-0472">Membrane</keyword>
<evidence type="ECO:0000313" key="6">
    <source>
        <dbReference type="Proteomes" id="UP000184171"/>
    </source>
</evidence>
<keyword evidence="3" id="KW-1133">Transmembrane helix</keyword>
<dbReference type="InterPro" id="IPR036869">
    <property type="entry name" value="J_dom_sf"/>
</dbReference>
<feature type="region of interest" description="Disordered" evidence="2">
    <location>
        <begin position="66"/>
        <end position="94"/>
    </location>
</feature>
<accession>A0A1M6JFM1</accession>
<dbReference type="PRINTS" id="PR00625">
    <property type="entry name" value="JDOMAIN"/>
</dbReference>
<dbReference type="InterPro" id="IPR051938">
    <property type="entry name" value="Apopto_cytoskel_mod"/>
</dbReference>
<organism evidence="5 6">
    <name type="scientific">Malonomonas rubra DSM 5091</name>
    <dbReference type="NCBI Taxonomy" id="1122189"/>
    <lineage>
        <taxon>Bacteria</taxon>
        <taxon>Pseudomonadati</taxon>
        <taxon>Thermodesulfobacteriota</taxon>
        <taxon>Desulfuromonadia</taxon>
        <taxon>Desulfuromonadales</taxon>
        <taxon>Geopsychrobacteraceae</taxon>
        <taxon>Malonomonas</taxon>
    </lineage>
</organism>
<feature type="region of interest" description="Disordered" evidence="2">
    <location>
        <begin position="110"/>
        <end position="138"/>
    </location>
</feature>
<protein>
    <submittedName>
        <fullName evidence="5">DnaJ domain-containing protein</fullName>
    </submittedName>
</protein>
<dbReference type="SUPFAM" id="SSF46565">
    <property type="entry name" value="Chaperone J-domain"/>
    <property type="match status" value="1"/>
</dbReference>
<dbReference type="CDD" id="cd06257">
    <property type="entry name" value="DnaJ"/>
    <property type="match status" value="1"/>
</dbReference>
<dbReference type="EMBL" id="FQZT01000008">
    <property type="protein sequence ID" value="SHJ45517.1"/>
    <property type="molecule type" value="Genomic_DNA"/>
</dbReference>
<dbReference type="SMART" id="SM00271">
    <property type="entry name" value="DnaJ"/>
    <property type="match status" value="1"/>
</dbReference>
<feature type="compositionally biased region" description="Basic residues" evidence="2">
    <location>
        <begin position="125"/>
        <end position="135"/>
    </location>
</feature>
<dbReference type="Pfam" id="PF00226">
    <property type="entry name" value="DnaJ"/>
    <property type="match status" value="1"/>
</dbReference>
<feature type="domain" description="J" evidence="4">
    <location>
        <begin position="4"/>
        <end position="69"/>
    </location>
</feature>
<dbReference type="PROSITE" id="PS50076">
    <property type="entry name" value="DNAJ_2"/>
    <property type="match status" value="1"/>
</dbReference>
<name>A0A1M6JFM1_MALRU</name>
<dbReference type="STRING" id="1122189.SAMN02745165_02432"/>
<evidence type="ECO:0000256" key="3">
    <source>
        <dbReference type="SAM" id="Phobius"/>
    </source>
</evidence>
<keyword evidence="6" id="KW-1185">Reference proteome</keyword>
<sequence>MKISHYQILGIPENADLRQVKAAYRSMAKRFHPDTNSGSEAAAELFRQLSEAYRVLSDEQLRKAYDRTLTPPQPAPAKEKAQTGKKAAPKQDPQQKFNKFLHSLLDAIFEEPDPPPGRPAQARASPHKRGQHKPRDKPDFNFYYYLEIERSNSPYSCGEDGIYRRSKPQAKNKPKFSRVPGSSFVCLLLLVLLQFFKH</sequence>
<proteinExistence type="predicted"/>
<dbReference type="AlphaFoldDB" id="A0A1M6JFM1"/>
<keyword evidence="3" id="KW-0812">Transmembrane</keyword>
<evidence type="ECO:0000259" key="4">
    <source>
        <dbReference type="PROSITE" id="PS50076"/>
    </source>
</evidence>
<dbReference type="OrthoDB" id="9779622at2"/>
<gene>
    <name evidence="5" type="ORF">SAMN02745165_02432</name>
</gene>
<dbReference type="PANTHER" id="PTHR44145:SF3">
    <property type="entry name" value="DNAJ HOMOLOG SUBFAMILY A MEMBER 3, MITOCHONDRIAL"/>
    <property type="match status" value="1"/>
</dbReference>
<evidence type="ECO:0000256" key="2">
    <source>
        <dbReference type="SAM" id="MobiDB-lite"/>
    </source>
</evidence>
<keyword evidence="1" id="KW-0143">Chaperone</keyword>